<dbReference type="SUPFAM" id="SSF55785">
    <property type="entry name" value="PYP-like sensor domain (PAS domain)"/>
    <property type="match status" value="3"/>
</dbReference>
<dbReference type="InterPro" id="IPR036890">
    <property type="entry name" value="HATPase_C_sf"/>
</dbReference>
<dbReference type="Gene3D" id="3.40.50.2300">
    <property type="match status" value="1"/>
</dbReference>
<dbReference type="Gene3D" id="3.30.565.10">
    <property type="entry name" value="Histidine kinase-like ATPase, C-terminal domain"/>
    <property type="match status" value="1"/>
</dbReference>
<evidence type="ECO:0000259" key="7">
    <source>
        <dbReference type="PROSITE" id="PS50109"/>
    </source>
</evidence>
<dbReference type="InterPro" id="IPR000014">
    <property type="entry name" value="PAS"/>
</dbReference>
<gene>
    <name evidence="10" type="ORF">ACFSBL_15440</name>
</gene>
<feature type="domain" description="PAS" evidence="8">
    <location>
        <begin position="125"/>
        <end position="195"/>
    </location>
</feature>
<feature type="domain" description="Histidine kinase" evidence="7">
    <location>
        <begin position="640"/>
        <end position="842"/>
    </location>
</feature>
<dbReference type="SMART" id="SM00091">
    <property type="entry name" value="PAS"/>
    <property type="match status" value="3"/>
</dbReference>
<dbReference type="SMART" id="SM00086">
    <property type="entry name" value="PAC"/>
    <property type="match status" value="1"/>
</dbReference>
<evidence type="ECO:0000256" key="3">
    <source>
        <dbReference type="ARBA" id="ARBA00022553"/>
    </source>
</evidence>
<evidence type="ECO:0000256" key="6">
    <source>
        <dbReference type="SAM" id="MobiDB-lite"/>
    </source>
</evidence>
<dbReference type="Pfam" id="PF02518">
    <property type="entry name" value="HATPase_c"/>
    <property type="match status" value="1"/>
</dbReference>
<dbReference type="InterPro" id="IPR005467">
    <property type="entry name" value="His_kinase_dom"/>
</dbReference>
<evidence type="ECO:0000256" key="2">
    <source>
        <dbReference type="ARBA" id="ARBA00012438"/>
    </source>
</evidence>
<evidence type="ECO:0000259" key="8">
    <source>
        <dbReference type="PROSITE" id="PS50112"/>
    </source>
</evidence>
<dbReference type="CDD" id="cd00075">
    <property type="entry name" value="HATPase"/>
    <property type="match status" value="1"/>
</dbReference>
<dbReference type="InterPro" id="IPR029016">
    <property type="entry name" value="GAF-like_dom_sf"/>
</dbReference>
<dbReference type="PRINTS" id="PR00344">
    <property type="entry name" value="BCTRLSENSOR"/>
</dbReference>
<dbReference type="InterPro" id="IPR000700">
    <property type="entry name" value="PAS-assoc_C"/>
</dbReference>
<dbReference type="EC" id="2.7.13.3" evidence="2"/>
<comment type="caution">
    <text evidence="10">The sequence shown here is derived from an EMBL/GenBank/DDBJ whole genome shotgun (WGS) entry which is preliminary data.</text>
</comment>
<dbReference type="InterPro" id="IPR013656">
    <property type="entry name" value="PAS_4"/>
</dbReference>
<comment type="catalytic activity">
    <reaction evidence="1">
        <text>ATP + protein L-histidine = ADP + protein N-phospho-L-histidine.</text>
        <dbReference type="EC" id="2.7.13.3"/>
    </reaction>
</comment>
<dbReference type="Gene3D" id="3.30.450.20">
    <property type="entry name" value="PAS domain"/>
    <property type="match status" value="3"/>
</dbReference>
<dbReference type="SUPFAM" id="SSF55874">
    <property type="entry name" value="ATPase domain of HSP90 chaperone/DNA topoisomerase II/histidine kinase"/>
    <property type="match status" value="1"/>
</dbReference>
<dbReference type="NCBIfam" id="TIGR00229">
    <property type="entry name" value="sensory_box"/>
    <property type="match status" value="3"/>
</dbReference>
<dbReference type="SUPFAM" id="SSF52172">
    <property type="entry name" value="CheY-like"/>
    <property type="match status" value="1"/>
</dbReference>
<dbReference type="InterPro" id="IPR052162">
    <property type="entry name" value="Sensor_kinase/Photoreceptor"/>
</dbReference>
<dbReference type="Gene3D" id="3.30.450.40">
    <property type="match status" value="1"/>
</dbReference>
<dbReference type="InterPro" id="IPR001610">
    <property type="entry name" value="PAC"/>
</dbReference>
<proteinExistence type="predicted"/>
<evidence type="ECO:0000313" key="11">
    <source>
        <dbReference type="Proteomes" id="UP001597034"/>
    </source>
</evidence>
<keyword evidence="3" id="KW-0597">Phosphoprotein</keyword>
<protein>
    <recommendedName>
        <fullName evidence="2">histidine kinase</fullName>
        <ecNumber evidence="2">2.7.13.3</ecNumber>
    </recommendedName>
</protein>
<evidence type="ECO:0000259" key="9">
    <source>
        <dbReference type="PROSITE" id="PS50113"/>
    </source>
</evidence>
<dbReference type="Pfam" id="PF08448">
    <property type="entry name" value="PAS_4"/>
    <property type="match status" value="2"/>
</dbReference>
<feature type="domain" description="PAS" evidence="8">
    <location>
        <begin position="511"/>
        <end position="584"/>
    </location>
</feature>
<keyword evidence="4" id="KW-0808">Transferase</keyword>
<dbReference type="SMART" id="SM00387">
    <property type="entry name" value="HATPase_c"/>
    <property type="match status" value="1"/>
</dbReference>
<keyword evidence="11" id="KW-1185">Reference proteome</keyword>
<dbReference type="CDD" id="cd00130">
    <property type="entry name" value="PAS"/>
    <property type="match status" value="3"/>
</dbReference>
<feature type="domain" description="PAS" evidence="8">
    <location>
        <begin position="384"/>
        <end position="428"/>
    </location>
</feature>
<dbReference type="InterPro" id="IPR011006">
    <property type="entry name" value="CheY-like_superfamily"/>
</dbReference>
<dbReference type="RefSeq" id="WP_256400852.1">
    <property type="nucleotide sequence ID" value="NZ_JANHJR010000003.1"/>
</dbReference>
<dbReference type="EMBL" id="JBHUDO010000003">
    <property type="protein sequence ID" value="MFD1647083.1"/>
    <property type="molecule type" value="Genomic_DNA"/>
</dbReference>
<evidence type="ECO:0000256" key="1">
    <source>
        <dbReference type="ARBA" id="ARBA00000085"/>
    </source>
</evidence>
<name>A0ABD6DLV8_9EURY</name>
<dbReference type="InterPro" id="IPR004358">
    <property type="entry name" value="Sig_transdc_His_kin-like_C"/>
</dbReference>
<dbReference type="PROSITE" id="PS50113">
    <property type="entry name" value="PAC"/>
    <property type="match status" value="1"/>
</dbReference>
<evidence type="ECO:0000256" key="4">
    <source>
        <dbReference type="ARBA" id="ARBA00022679"/>
    </source>
</evidence>
<sequence>MSETATLLHVRRPGDSSPSVPRGWTIVTASSAAAANDRLDADVDCVLLEHELGDGRDGLAVLDAIDAHCPVFYRTAEPDGEAASAAAARGAVHYLHGGDDVVERIRAVVDDAPAATGSMVAPVEDPDDQASVLERIDEAYLSFDTDWNFTYINERGAEMLDTTPDDLVGENVWDAFPAATEHTYYEQYTHAVETGEPVSFEEYYEPLELWTSNRAYPTDDGLSVFFHDITERKRYEEMLPGLLQTTHDMMQAESPEAIASQLVAATEELLSLDLSVVRFHEPGTDGLVPVEGTTAISETLGDRPTYAVGEGGPGTVFDAGEPSYRDTVDVEGVSAVLYLPLGEHGTLSAGVAPGEEFGAVERQTAELLAANATTALDRTERRERLELFERVIESVEDMLYVLDADGHFVYVSEPFAEFSGYDREELVGASPAVVVDRETLERSREVVAELRSCDERSRTIQTEVETRDGERRPVEVDIALLPNDDGDDPGTVAVVRDVSALQETRQRLAIENERFRYLFDHIPDALVEFTFEEADPIVESVNPAFERTFGISAGHAVGESVNDLIVPEEYREQAKQLDDAVVHGEVKTKEVERSTSTGLGHFLFRGVSFGAGTNRRGFCIYTDISEQKERESRLEVLHTVLRHNLRTEMNLIEGYAEQLQRRYDDDPALLDAIRREANQVADLSDTARRVERALDRDGDHLGPTDVTRYVDEAAKTARKRFPHADLTVSTPESATAVADRRLVFALSNAIENAVDHNDEQPSVDVTVEATDEGVEIRVADDGPGIPKQERDLVTGERDITQLQHGSGLGLWAINWIVESFGGTLTFETPAEGSVVVLQLRGQ</sequence>
<dbReference type="PANTHER" id="PTHR43304:SF1">
    <property type="entry name" value="PAC DOMAIN-CONTAINING PROTEIN"/>
    <property type="match status" value="1"/>
</dbReference>
<dbReference type="AlphaFoldDB" id="A0ABD6DLV8"/>
<keyword evidence="5" id="KW-0418">Kinase</keyword>
<evidence type="ECO:0000256" key="5">
    <source>
        <dbReference type="ARBA" id="ARBA00022777"/>
    </source>
</evidence>
<dbReference type="GO" id="GO:0004673">
    <property type="term" value="F:protein histidine kinase activity"/>
    <property type="evidence" value="ECO:0007669"/>
    <property type="project" value="UniProtKB-EC"/>
</dbReference>
<feature type="region of interest" description="Disordered" evidence="6">
    <location>
        <begin position="1"/>
        <end position="22"/>
    </location>
</feature>
<accession>A0ABD6DLV8</accession>
<dbReference type="InterPro" id="IPR035965">
    <property type="entry name" value="PAS-like_dom_sf"/>
</dbReference>
<organism evidence="10 11">
    <name type="scientific">Haloarchaeobius litoreus</name>
    <dbReference type="NCBI Taxonomy" id="755306"/>
    <lineage>
        <taxon>Archaea</taxon>
        <taxon>Methanobacteriati</taxon>
        <taxon>Methanobacteriota</taxon>
        <taxon>Stenosarchaea group</taxon>
        <taxon>Halobacteria</taxon>
        <taxon>Halobacteriales</taxon>
        <taxon>Halorubellaceae</taxon>
        <taxon>Haloarchaeobius</taxon>
    </lineage>
</organism>
<reference evidence="10 11" key="1">
    <citation type="journal article" date="2019" name="Int. J. Syst. Evol. Microbiol.">
        <title>The Global Catalogue of Microorganisms (GCM) 10K type strain sequencing project: providing services to taxonomists for standard genome sequencing and annotation.</title>
        <authorList>
            <consortium name="The Broad Institute Genomics Platform"/>
            <consortium name="The Broad Institute Genome Sequencing Center for Infectious Disease"/>
            <person name="Wu L."/>
            <person name="Ma J."/>
        </authorList>
    </citation>
    <scope>NUCLEOTIDE SEQUENCE [LARGE SCALE GENOMIC DNA]</scope>
    <source>
        <strain evidence="10 11">CGMCC 1.10390</strain>
    </source>
</reference>
<dbReference type="PROSITE" id="PS50112">
    <property type="entry name" value="PAS"/>
    <property type="match status" value="3"/>
</dbReference>
<dbReference type="Proteomes" id="UP001597034">
    <property type="component" value="Unassembled WGS sequence"/>
</dbReference>
<evidence type="ECO:0000313" key="10">
    <source>
        <dbReference type="EMBL" id="MFD1647083.1"/>
    </source>
</evidence>
<dbReference type="PROSITE" id="PS50109">
    <property type="entry name" value="HIS_KIN"/>
    <property type="match status" value="1"/>
</dbReference>
<dbReference type="Pfam" id="PF13426">
    <property type="entry name" value="PAS_9"/>
    <property type="match status" value="1"/>
</dbReference>
<dbReference type="PANTHER" id="PTHR43304">
    <property type="entry name" value="PHYTOCHROME-LIKE PROTEIN CPH1"/>
    <property type="match status" value="1"/>
</dbReference>
<dbReference type="InterPro" id="IPR003594">
    <property type="entry name" value="HATPase_dom"/>
</dbReference>
<feature type="domain" description="PAC" evidence="9">
    <location>
        <begin position="458"/>
        <end position="510"/>
    </location>
</feature>
<dbReference type="SUPFAM" id="SSF55781">
    <property type="entry name" value="GAF domain-like"/>
    <property type="match status" value="1"/>
</dbReference>